<keyword evidence="7" id="KW-0539">Nucleus</keyword>
<sequence length="222" mass="26038">MDIYCGWAGATHDSCVLRNSPFYSSFNNNLLLRPSKTYILGDSGYANHDWLLIPYKDNGHLTRVQNHYNYIHSATRIKIEQAFGLLKSHWRVLRNPIETDLKIVPHIVSCCCIFHNICEERKEIIDEFDIISDQELINNVTTSEVHQEIFYIGDIINGTERDLVADYIFSRRKKRLIYQDDSLEIEAQENDLELELTENELEKELHENELENELHENGLEEL</sequence>
<comment type="subcellular location">
    <subcellularLocation>
        <location evidence="2">Nucleus</location>
    </subcellularLocation>
</comment>
<comment type="cofactor">
    <cofactor evidence="1">
        <name>a divalent metal cation</name>
        <dbReference type="ChEBI" id="CHEBI:60240"/>
    </cofactor>
</comment>
<dbReference type="GO" id="GO:0046872">
    <property type="term" value="F:metal ion binding"/>
    <property type="evidence" value="ECO:0007669"/>
    <property type="project" value="UniProtKB-KW"/>
</dbReference>
<keyword evidence="11" id="KW-1185">Reference proteome</keyword>
<organism evidence="10 11">
    <name type="scientific">Diversispora epigaea</name>
    <dbReference type="NCBI Taxonomy" id="1348612"/>
    <lineage>
        <taxon>Eukaryota</taxon>
        <taxon>Fungi</taxon>
        <taxon>Fungi incertae sedis</taxon>
        <taxon>Mucoromycota</taxon>
        <taxon>Glomeromycotina</taxon>
        <taxon>Glomeromycetes</taxon>
        <taxon>Diversisporales</taxon>
        <taxon>Diversisporaceae</taxon>
        <taxon>Diversispora</taxon>
    </lineage>
</organism>
<dbReference type="EMBL" id="PQFF01000316">
    <property type="protein sequence ID" value="RHZ61621.1"/>
    <property type="molecule type" value="Genomic_DNA"/>
</dbReference>
<evidence type="ECO:0000256" key="5">
    <source>
        <dbReference type="ARBA" id="ARBA00022723"/>
    </source>
</evidence>
<dbReference type="PANTHER" id="PTHR22930:SF85">
    <property type="entry name" value="GH03217P-RELATED"/>
    <property type="match status" value="1"/>
</dbReference>
<reference evidence="10 11" key="1">
    <citation type="submission" date="2018-08" db="EMBL/GenBank/DDBJ databases">
        <title>Genome and evolution of the arbuscular mycorrhizal fungus Diversispora epigaea (formerly Glomus versiforme) and its bacterial endosymbionts.</title>
        <authorList>
            <person name="Sun X."/>
            <person name="Fei Z."/>
            <person name="Harrison M."/>
        </authorList>
    </citation>
    <scope>NUCLEOTIDE SEQUENCE [LARGE SCALE GENOMIC DNA]</scope>
    <source>
        <strain evidence="10 11">IT104</strain>
    </source>
</reference>
<evidence type="ECO:0000256" key="4">
    <source>
        <dbReference type="ARBA" id="ARBA00022722"/>
    </source>
</evidence>
<dbReference type="PANTHER" id="PTHR22930">
    <property type="match status" value="1"/>
</dbReference>
<evidence type="ECO:0000256" key="7">
    <source>
        <dbReference type="ARBA" id="ARBA00023242"/>
    </source>
</evidence>
<keyword evidence="4" id="KW-0540">Nuclease</keyword>
<evidence type="ECO:0000256" key="3">
    <source>
        <dbReference type="ARBA" id="ARBA00006958"/>
    </source>
</evidence>
<keyword evidence="8" id="KW-0175">Coiled coil</keyword>
<dbReference type="OrthoDB" id="2437314at2759"/>
<evidence type="ECO:0000256" key="6">
    <source>
        <dbReference type="ARBA" id="ARBA00022801"/>
    </source>
</evidence>
<protein>
    <recommendedName>
        <fullName evidence="9">DDE Tnp4 domain-containing protein</fullName>
    </recommendedName>
</protein>
<evidence type="ECO:0000256" key="2">
    <source>
        <dbReference type="ARBA" id="ARBA00004123"/>
    </source>
</evidence>
<dbReference type="GO" id="GO:0004518">
    <property type="term" value="F:nuclease activity"/>
    <property type="evidence" value="ECO:0007669"/>
    <property type="project" value="UniProtKB-KW"/>
</dbReference>
<dbReference type="STRING" id="1348612.A0A397HER0"/>
<proteinExistence type="inferred from homology"/>
<name>A0A397HER0_9GLOM</name>
<evidence type="ECO:0000313" key="10">
    <source>
        <dbReference type="EMBL" id="RHZ61621.1"/>
    </source>
</evidence>
<dbReference type="Proteomes" id="UP000266861">
    <property type="component" value="Unassembled WGS sequence"/>
</dbReference>
<dbReference type="GO" id="GO:0005634">
    <property type="term" value="C:nucleus"/>
    <property type="evidence" value="ECO:0007669"/>
    <property type="project" value="UniProtKB-SubCell"/>
</dbReference>
<dbReference type="AlphaFoldDB" id="A0A397HER0"/>
<feature type="domain" description="DDE Tnp4" evidence="9">
    <location>
        <begin position="3"/>
        <end position="116"/>
    </location>
</feature>
<evidence type="ECO:0000313" key="11">
    <source>
        <dbReference type="Proteomes" id="UP000266861"/>
    </source>
</evidence>
<dbReference type="Pfam" id="PF13359">
    <property type="entry name" value="DDE_Tnp_4"/>
    <property type="match status" value="1"/>
</dbReference>
<keyword evidence="6" id="KW-0378">Hydrolase</keyword>
<accession>A0A397HER0</accession>
<evidence type="ECO:0000256" key="1">
    <source>
        <dbReference type="ARBA" id="ARBA00001968"/>
    </source>
</evidence>
<evidence type="ECO:0000256" key="8">
    <source>
        <dbReference type="SAM" id="Coils"/>
    </source>
</evidence>
<keyword evidence="5" id="KW-0479">Metal-binding</keyword>
<evidence type="ECO:0000259" key="9">
    <source>
        <dbReference type="Pfam" id="PF13359"/>
    </source>
</evidence>
<feature type="coiled-coil region" evidence="8">
    <location>
        <begin position="187"/>
        <end position="218"/>
    </location>
</feature>
<comment type="caution">
    <text evidence="10">The sequence shown here is derived from an EMBL/GenBank/DDBJ whole genome shotgun (WGS) entry which is preliminary data.</text>
</comment>
<gene>
    <name evidence="10" type="ORF">Glove_346g97</name>
</gene>
<dbReference type="InterPro" id="IPR027806">
    <property type="entry name" value="HARBI1_dom"/>
</dbReference>
<comment type="similarity">
    <text evidence="3">Belongs to the HARBI1 family.</text>
</comment>
<dbReference type="InterPro" id="IPR045249">
    <property type="entry name" value="HARBI1-like"/>
</dbReference>
<dbReference type="GO" id="GO:0016787">
    <property type="term" value="F:hydrolase activity"/>
    <property type="evidence" value="ECO:0007669"/>
    <property type="project" value="UniProtKB-KW"/>
</dbReference>